<organism evidence="4 5">
    <name type="scientific">Hymenobacter humi</name>
    <dbReference type="NCBI Taxonomy" id="1411620"/>
    <lineage>
        <taxon>Bacteria</taxon>
        <taxon>Pseudomonadati</taxon>
        <taxon>Bacteroidota</taxon>
        <taxon>Cytophagia</taxon>
        <taxon>Cytophagales</taxon>
        <taxon>Hymenobacteraceae</taxon>
        <taxon>Hymenobacter</taxon>
    </lineage>
</organism>
<evidence type="ECO:0000256" key="1">
    <source>
        <dbReference type="SAM" id="MobiDB-lite"/>
    </source>
</evidence>
<feature type="compositionally biased region" description="Basic residues" evidence="1">
    <location>
        <begin position="172"/>
        <end position="182"/>
    </location>
</feature>
<name>A0ABW2TY34_9BACT</name>
<dbReference type="Proteomes" id="UP001596513">
    <property type="component" value="Unassembled WGS sequence"/>
</dbReference>
<keyword evidence="5" id="KW-1185">Reference proteome</keyword>
<dbReference type="GO" id="GO:0016787">
    <property type="term" value="F:hydrolase activity"/>
    <property type="evidence" value="ECO:0007669"/>
    <property type="project" value="UniProtKB-KW"/>
</dbReference>
<protein>
    <submittedName>
        <fullName evidence="4">Alpha/beta fold hydrolase</fullName>
    </submittedName>
</protein>
<evidence type="ECO:0000313" key="5">
    <source>
        <dbReference type="Proteomes" id="UP001596513"/>
    </source>
</evidence>
<feature type="region of interest" description="Disordered" evidence="1">
    <location>
        <begin position="161"/>
        <end position="182"/>
    </location>
</feature>
<sequence length="355" mass="37129">MHTFTRILLGAALLALTATAQAQTAPASLTGDWSGSLGPIEFTMHLKDPTGGPRAATFDIPAQKVQGMAMRFTAPADSVYLSIAQPAARFAGRRAADGQQPGGRMAARASGVSAHAQPQRSYRQSGAAPPNAAAAFSLSIGRGHFQERESQRDFGRHLHRARRHGPVSGRGAPHRLGRARPQLRHRGPPLFAVIADHLTRQGFAVLRFDDRGVGQSGGTLQGTTSADYTADAQAALAWLRAQPGIRKNQVGLLGHSQGGTAAIGAAIQPQGPDFLVLLAAPALPGDEMLVQQSVAGARLLTSDAAQLAATEKVQRAMTQIIQATPDDAQARTKLLALYNAKADPAVTAQLAPCSP</sequence>
<gene>
    <name evidence="4" type="ORF">ACFQT0_00835</name>
</gene>
<evidence type="ECO:0000259" key="3">
    <source>
        <dbReference type="Pfam" id="PF12146"/>
    </source>
</evidence>
<dbReference type="RefSeq" id="WP_380199586.1">
    <property type="nucleotide sequence ID" value="NZ_JBHTEK010000001.1"/>
</dbReference>
<keyword evidence="2" id="KW-0732">Signal</keyword>
<evidence type="ECO:0000313" key="4">
    <source>
        <dbReference type="EMBL" id="MFC7666140.1"/>
    </source>
</evidence>
<feature type="signal peptide" evidence="2">
    <location>
        <begin position="1"/>
        <end position="22"/>
    </location>
</feature>
<feature type="chain" id="PRO_5047068999" evidence="2">
    <location>
        <begin position="23"/>
        <end position="355"/>
    </location>
</feature>
<dbReference type="InterPro" id="IPR029058">
    <property type="entry name" value="AB_hydrolase_fold"/>
</dbReference>
<feature type="domain" description="Serine aminopeptidase S33" evidence="3">
    <location>
        <begin position="192"/>
        <end position="304"/>
    </location>
</feature>
<dbReference type="InterPro" id="IPR053145">
    <property type="entry name" value="AB_hydrolase_Est10"/>
</dbReference>
<reference evidence="5" key="1">
    <citation type="journal article" date="2019" name="Int. J. Syst. Evol. Microbiol.">
        <title>The Global Catalogue of Microorganisms (GCM) 10K type strain sequencing project: providing services to taxonomists for standard genome sequencing and annotation.</title>
        <authorList>
            <consortium name="The Broad Institute Genomics Platform"/>
            <consortium name="The Broad Institute Genome Sequencing Center for Infectious Disease"/>
            <person name="Wu L."/>
            <person name="Ma J."/>
        </authorList>
    </citation>
    <scope>NUCLEOTIDE SEQUENCE [LARGE SCALE GENOMIC DNA]</scope>
    <source>
        <strain evidence="5">JCM 19635</strain>
    </source>
</reference>
<keyword evidence="4" id="KW-0378">Hydrolase</keyword>
<dbReference type="Gene3D" id="3.40.50.1820">
    <property type="entry name" value="alpha/beta hydrolase"/>
    <property type="match status" value="1"/>
</dbReference>
<proteinExistence type="predicted"/>
<accession>A0ABW2TY34</accession>
<comment type="caution">
    <text evidence="4">The sequence shown here is derived from an EMBL/GenBank/DDBJ whole genome shotgun (WGS) entry which is preliminary data.</text>
</comment>
<dbReference type="InterPro" id="IPR022742">
    <property type="entry name" value="Hydrolase_4"/>
</dbReference>
<dbReference type="SUPFAM" id="SSF53474">
    <property type="entry name" value="alpha/beta-Hydrolases"/>
    <property type="match status" value="1"/>
</dbReference>
<dbReference type="EMBL" id="JBHTEK010000001">
    <property type="protein sequence ID" value="MFC7666140.1"/>
    <property type="molecule type" value="Genomic_DNA"/>
</dbReference>
<dbReference type="PANTHER" id="PTHR43265">
    <property type="entry name" value="ESTERASE ESTD"/>
    <property type="match status" value="1"/>
</dbReference>
<dbReference type="Pfam" id="PF12146">
    <property type="entry name" value="Hydrolase_4"/>
    <property type="match status" value="1"/>
</dbReference>
<dbReference type="PANTHER" id="PTHR43265:SF1">
    <property type="entry name" value="ESTERASE ESTD"/>
    <property type="match status" value="1"/>
</dbReference>
<evidence type="ECO:0000256" key="2">
    <source>
        <dbReference type="SAM" id="SignalP"/>
    </source>
</evidence>
<feature type="region of interest" description="Disordered" evidence="1">
    <location>
        <begin position="111"/>
        <end position="130"/>
    </location>
</feature>